<comment type="function">
    <text evidence="2">Plays an important role in DNA replication, recombination and repair. Binds to ssDNA and to an array of partner proteins to recruit them to their sites of action during DNA metabolism.</text>
</comment>
<dbReference type="PANTHER" id="PTHR10302:SF27">
    <property type="entry name" value="SINGLE-STRANDED DNA-BINDING PROTEIN"/>
    <property type="match status" value="1"/>
</dbReference>
<evidence type="ECO:0000256" key="1">
    <source>
        <dbReference type="ARBA" id="ARBA00023125"/>
    </source>
</evidence>
<keyword evidence="2" id="KW-0233">DNA recombination</keyword>
<dbReference type="Pfam" id="PF00436">
    <property type="entry name" value="SSB"/>
    <property type="match status" value="1"/>
</dbReference>
<accession>A0A0K1XDY7</accession>
<dbReference type="GO" id="GO:0006281">
    <property type="term" value="P:DNA repair"/>
    <property type="evidence" value="ECO:0007669"/>
    <property type="project" value="UniProtKB-UniRule"/>
</dbReference>
<keyword evidence="1 2" id="KW-0238">DNA-binding</keyword>
<name>A0A0K1XDY7_9GAMM</name>
<dbReference type="PANTHER" id="PTHR10302">
    <property type="entry name" value="SINGLE-STRANDED DNA-BINDING PROTEIN"/>
    <property type="match status" value="1"/>
</dbReference>
<reference evidence="5 6" key="1">
    <citation type="journal article" date="2015" name="Genome Announc.">
        <title>Genome Sequences of Oblitimonas alkaliphila gen. nov. sp. nov. (Proposed), a Novel Bacterium of the Pseudomonadaceae Family.</title>
        <authorList>
            <person name="Lauer A.C."/>
            <person name="Nicholson A.C."/>
            <person name="Humrighouse B.W."/>
            <person name="Emery B."/>
            <person name="Drobish A."/>
            <person name="Juieng P."/>
            <person name="Loparev V."/>
            <person name="McQuiston J.R."/>
        </authorList>
    </citation>
    <scope>NUCLEOTIDE SEQUENCE [LARGE SCALE GENOMIC DNA]</scope>
    <source>
        <strain evidence="5 6">E5571</strain>
    </source>
</reference>
<keyword evidence="2" id="KW-0234">DNA repair</keyword>
<keyword evidence="2" id="KW-0235">DNA replication</keyword>
<dbReference type="Proteomes" id="UP000063953">
    <property type="component" value="Chromosome"/>
</dbReference>
<dbReference type="RefSeq" id="WP_053100560.1">
    <property type="nucleotide sequence ID" value="NZ_CP012365.1"/>
</dbReference>
<gene>
    <name evidence="5" type="ORF">AKN88_05120</name>
</gene>
<dbReference type="GO" id="GO:0006310">
    <property type="term" value="P:DNA recombination"/>
    <property type="evidence" value="ECO:0007669"/>
    <property type="project" value="UniProtKB-UniRule"/>
</dbReference>
<dbReference type="CDD" id="cd04496">
    <property type="entry name" value="SSB_OBF"/>
    <property type="match status" value="1"/>
</dbReference>
<organism evidence="5 6">
    <name type="scientific">Thiopseudomonas alkaliphila</name>
    <dbReference type="NCBI Taxonomy" id="1697053"/>
    <lineage>
        <taxon>Bacteria</taxon>
        <taxon>Pseudomonadati</taxon>
        <taxon>Pseudomonadota</taxon>
        <taxon>Gammaproteobacteria</taxon>
        <taxon>Pseudomonadales</taxon>
        <taxon>Pseudomonadaceae</taxon>
        <taxon>Thiopseudomonas</taxon>
    </lineage>
</organism>
<sequence>MSRGVNKVILVGNVGGDPDVRYMPNGNAVANITLATSESWRDKQTGQQQEKTEWHRIVFFGRLAEVVGQYVRKGSKLYVEGKLQTREWEKDGIKRYTTEIVVDINGQMQMLDSRGSNEMGGGYDQSANYQGQANQGQNYGGQQNYGNQAPQQPMGQQQYGGQLAPQQSQPMQQQQAPAPQPAPVAQPAPDYDNFDDDIPF</sequence>
<dbReference type="EMBL" id="CP012365">
    <property type="protein sequence ID" value="AKX59382.1"/>
    <property type="molecule type" value="Genomic_DNA"/>
</dbReference>
<feature type="short sequence motif" description="Important for interaction with partner proteins" evidence="2">
    <location>
        <begin position="195"/>
        <end position="200"/>
    </location>
</feature>
<feature type="compositionally biased region" description="Low complexity" evidence="4">
    <location>
        <begin position="127"/>
        <end position="177"/>
    </location>
</feature>
<dbReference type="GO" id="GO:0009295">
    <property type="term" value="C:nucleoid"/>
    <property type="evidence" value="ECO:0007669"/>
    <property type="project" value="TreeGrafter"/>
</dbReference>
<protein>
    <recommendedName>
        <fullName evidence="2 3">Single-stranded DNA-binding protein</fullName>
        <shortName evidence="2">SSB</shortName>
    </recommendedName>
</protein>
<feature type="region of interest" description="Disordered" evidence="4">
    <location>
        <begin position="111"/>
        <end position="200"/>
    </location>
</feature>
<evidence type="ECO:0000313" key="5">
    <source>
        <dbReference type="EMBL" id="AKX59382.1"/>
    </source>
</evidence>
<evidence type="ECO:0000256" key="2">
    <source>
        <dbReference type="HAMAP-Rule" id="MF_00984"/>
    </source>
</evidence>
<dbReference type="AlphaFoldDB" id="A0A0K1XDY7"/>
<dbReference type="Gene3D" id="2.40.50.140">
    <property type="entry name" value="Nucleic acid-binding proteins"/>
    <property type="match status" value="1"/>
</dbReference>
<dbReference type="PATRIC" id="fig|1698449.3.peg.1024"/>
<keyword evidence="6" id="KW-1185">Reference proteome</keyword>
<evidence type="ECO:0000256" key="3">
    <source>
        <dbReference type="RuleBase" id="RU000524"/>
    </source>
</evidence>
<dbReference type="STRING" id="1697053.AKN87_07540"/>
<proteinExistence type="inferred from homology"/>
<keyword evidence="2" id="KW-0227">DNA damage</keyword>
<evidence type="ECO:0000313" key="6">
    <source>
        <dbReference type="Proteomes" id="UP000063953"/>
    </source>
</evidence>
<dbReference type="SUPFAM" id="SSF50249">
    <property type="entry name" value="Nucleic acid-binding proteins"/>
    <property type="match status" value="1"/>
</dbReference>
<dbReference type="GO" id="GO:0003697">
    <property type="term" value="F:single-stranded DNA binding"/>
    <property type="evidence" value="ECO:0007669"/>
    <property type="project" value="UniProtKB-UniRule"/>
</dbReference>
<comment type="subunit">
    <text evidence="2">Homotetramer.</text>
</comment>
<comment type="caution">
    <text evidence="2">Lacks conserved residue(s) required for the propagation of feature annotation.</text>
</comment>
<dbReference type="InterPro" id="IPR012340">
    <property type="entry name" value="NA-bd_OB-fold"/>
</dbReference>
<dbReference type="InterPro" id="IPR011344">
    <property type="entry name" value="ssDNA-bd"/>
</dbReference>
<evidence type="ECO:0000256" key="4">
    <source>
        <dbReference type="SAM" id="MobiDB-lite"/>
    </source>
</evidence>
<dbReference type="PROSITE" id="PS50935">
    <property type="entry name" value="SSB"/>
    <property type="match status" value="1"/>
</dbReference>
<dbReference type="GO" id="GO:0006260">
    <property type="term" value="P:DNA replication"/>
    <property type="evidence" value="ECO:0007669"/>
    <property type="project" value="UniProtKB-UniRule"/>
</dbReference>
<dbReference type="InterPro" id="IPR000424">
    <property type="entry name" value="Primosome_PriB/ssb"/>
</dbReference>
<dbReference type="HAMAP" id="MF_00984">
    <property type="entry name" value="SSB"/>
    <property type="match status" value="1"/>
</dbReference>
<dbReference type="NCBIfam" id="TIGR00621">
    <property type="entry name" value="ssb"/>
    <property type="match status" value="1"/>
</dbReference>